<comment type="subcellular location">
    <subcellularLocation>
        <location evidence="1 7">Cell membrane</location>
        <topology evidence="1 7">Multi-pass membrane protein</topology>
    </subcellularLocation>
</comment>
<keyword evidence="6 8" id="KW-0472">Membrane</keyword>
<dbReference type="GO" id="GO:0022857">
    <property type="term" value="F:transmembrane transporter activity"/>
    <property type="evidence" value="ECO:0007669"/>
    <property type="project" value="InterPro"/>
</dbReference>
<evidence type="ECO:0000256" key="8">
    <source>
        <dbReference type="SAM" id="Phobius"/>
    </source>
</evidence>
<dbReference type="PANTHER" id="PTHR30561:SF0">
    <property type="entry name" value="GUANIDINIUM EXPORTER"/>
    <property type="match status" value="1"/>
</dbReference>
<name>A0A1H5PY54_9ACTN</name>
<evidence type="ECO:0000256" key="2">
    <source>
        <dbReference type="ARBA" id="ARBA00022448"/>
    </source>
</evidence>
<dbReference type="InterPro" id="IPR037185">
    <property type="entry name" value="EmrE-like"/>
</dbReference>
<dbReference type="OrthoDB" id="21828at2"/>
<proteinExistence type="inferred from homology"/>
<dbReference type="RefSeq" id="WP_069111443.1">
    <property type="nucleotide sequence ID" value="NZ_FNUC01000004.1"/>
</dbReference>
<reference evidence="10" key="1">
    <citation type="submission" date="2016-10" db="EMBL/GenBank/DDBJ databases">
        <authorList>
            <person name="Varghese N."/>
            <person name="Submissions S."/>
        </authorList>
    </citation>
    <scope>NUCLEOTIDE SEQUENCE [LARGE SCALE GENOMIC DNA]</scope>
    <source>
        <strain evidence="10">DSM 45237</strain>
    </source>
</reference>
<evidence type="ECO:0000256" key="6">
    <source>
        <dbReference type="ARBA" id="ARBA00023136"/>
    </source>
</evidence>
<feature type="transmembrane region" description="Helical" evidence="8">
    <location>
        <begin position="84"/>
        <end position="103"/>
    </location>
</feature>
<evidence type="ECO:0000313" key="10">
    <source>
        <dbReference type="Proteomes" id="UP000181980"/>
    </source>
</evidence>
<evidence type="ECO:0000256" key="3">
    <source>
        <dbReference type="ARBA" id="ARBA00022475"/>
    </source>
</evidence>
<feature type="transmembrane region" description="Helical" evidence="8">
    <location>
        <begin position="28"/>
        <end position="47"/>
    </location>
</feature>
<gene>
    <name evidence="9" type="ORF">SAMN04488561_6862</name>
</gene>
<dbReference type="Proteomes" id="UP000181980">
    <property type="component" value="Unassembled WGS sequence"/>
</dbReference>
<keyword evidence="4 7" id="KW-0812">Transmembrane</keyword>
<protein>
    <submittedName>
        <fullName evidence="9">Quaternary ammonium compound-resistance protein SugE</fullName>
    </submittedName>
</protein>
<accession>A0A1H5PY54</accession>
<evidence type="ECO:0000256" key="5">
    <source>
        <dbReference type="ARBA" id="ARBA00022989"/>
    </source>
</evidence>
<dbReference type="Gene3D" id="1.10.3730.20">
    <property type="match status" value="1"/>
</dbReference>
<evidence type="ECO:0000256" key="7">
    <source>
        <dbReference type="RuleBase" id="RU003942"/>
    </source>
</evidence>
<dbReference type="GO" id="GO:0005886">
    <property type="term" value="C:plasma membrane"/>
    <property type="evidence" value="ECO:0007669"/>
    <property type="project" value="UniProtKB-SubCell"/>
</dbReference>
<comment type="similarity">
    <text evidence="7">Belongs to the drug/metabolite transporter (DMT) superfamily. Small multidrug resistance (SMR) (TC 2.A.7.1) family.</text>
</comment>
<dbReference type="EMBL" id="FNUC01000004">
    <property type="protein sequence ID" value="SEF18792.1"/>
    <property type="molecule type" value="Genomic_DNA"/>
</dbReference>
<organism evidence="9 10">
    <name type="scientific">Jiangella alba</name>
    <dbReference type="NCBI Taxonomy" id="561176"/>
    <lineage>
        <taxon>Bacteria</taxon>
        <taxon>Bacillati</taxon>
        <taxon>Actinomycetota</taxon>
        <taxon>Actinomycetes</taxon>
        <taxon>Jiangellales</taxon>
        <taxon>Jiangellaceae</taxon>
        <taxon>Jiangella</taxon>
    </lineage>
</organism>
<keyword evidence="10" id="KW-1185">Reference proteome</keyword>
<dbReference type="AlphaFoldDB" id="A0A1H5PY54"/>
<evidence type="ECO:0000313" key="9">
    <source>
        <dbReference type="EMBL" id="SEF18792.1"/>
    </source>
</evidence>
<evidence type="ECO:0000256" key="4">
    <source>
        <dbReference type="ARBA" id="ARBA00022692"/>
    </source>
</evidence>
<dbReference type="SUPFAM" id="SSF103481">
    <property type="entry name" value="Multidrug resistance efflux transporter EmrE"/>
    <property type="match status" value="1"/>
</dbReference>
<dbReference type="PANTHER" id="PTHR30561">
    <property type="entry name" value="SMR FAMILY PROTON-DEPENDENT DRUG EFFLUX TRANSPORTER SUGE"/>
    <property type="match status" value="1"/>
</dbReference>
<keyword evidence="2" id="KW-0813">Transport</keyword>
<dbReference type="Pfam" id="PF00893">
    <property type="entry name" value="Multi_Drug_Res"/>
    <property type="match status" value="1"/>
</dbReference>
<dbReference type="InterPro" id="IPR000390">
    <property type="entry name" value="Small_drug/metabolite_transptr"/>
</dbReference>
<feature type="transmembrane region" description="Helical" evidence="8">
    <location>
        <begin position="59"/>
        <end position="78"/>
    </location>
</feature>
<dbReference type="STRING" id="561176.SAMN04488561_6862"/>
<evidence type="ECO:0000256" key="1">
    <source>
        <dbReference type="ARBA" id="ARBA00004651"/>
    </source>
</evidence>
<sequence>MSAWSWLLLAGLIEIAFSQSIKPTDGFSRPLPTLLCVVLGAAAVMALSRAMQAVSVGTAYAVFTGIGAVGAVTLGVLVSRDPLTPGRLAGLALIIGGVLLCHVTEPAVSGS</sequence>
<dbReference type="FunFam" id="1.10.3730.20:FF:000001">
    <property type="entry name" value="Quaternary ammonium compound resistance transporter SugE"/>
    <property type="match status" value="1"/>
</dbReference>
<keyword evidence="5 8" id="KW-1133">Transmembrane helix</keyword>
<dbReference type="InterPro" id="IPR045324">
    <property type="entry name" value="Small_multidrug_res"/>
</dbReference>
<keyword evidence="3" id="KW-1003">Cell membrane</keyword>